<keyword evidence="3" id="KW-0812">Transmembrane</keyword>
<keyword evidence="3" id="KW-1133">Transmembrane helix</keyword>
<reference evidence="4 7" key="3">
    <citation type="submission" date="2016-10" db="EMBL/GenBank/DDBJ databases">
        <title>Genome sequence of Nocardia seriolae strain EM150506, isolated from Anguila japonica.</title>
        <authorList>
            <person name="Han H.-J."/>
        </authorList>
    </citation>
    <scope>NUCLEOTIDE SEQUENCE [LARGE SCALE GENOMIC DNA]</scope>
    <source>
        <strain evidence="4 7">EM150506</strain>
    </source>
</reference>
<dbReference type="KEGG" id="nsr:NS506_00348"/>
<dbReference type="Gene3D" id="3.40.710.10">
    <property type="entry name" value="DD-peptidase/beta-lactamase superfamily"/>
    <property type="match status" value="2"/>
</dbReference>
<keyword evidence="6" id="KW-1185">Reference proteome</keyword>
<dbReference type="AlphaFoldDB" id="A0A0B8NE18"/>
<evidence type="ECO:0000313" key="7">
    <source>
        <dbReference type="Proteomes" id="UP000180166"/>
    </source>
</evidence>
<evidence type="ECO:0000256" key="1">
    <source>
        <dbReference type="ARBA" id="ARBA00006096"/>
    </source>
</evidence>
<keyword evidence="5" id="KW-0121">Carboxypeptidase</keyword>
<evidence type="ECO:0000256" key="3">
    <source>
        <dbReference type="SAM" id="Phobius"/>
    </source>
</evidence>
<dbReference type="Pfam" id="PF02113">
    <property type="entry name" value="Peptidase_S13"/>
    <property type="match status" value="2"/>
</dbReference>
<dbReference type="InterPro" id="IPR000667">
    <property type="entry name" value="Peptidase_S13"/>
</dbReference>
<gene>
    <name evidence="4" type="ORF">NS506_00348</name>
    <name evidence="5" type="ORF">NSK11_contig00044-0042</name>
</gene>
<dbReference type="PANTHER" id="PTHR30023:SF0">
    <property type="entry name" value="PENICILLIN-SENSITIVE CARBOXYPEPTIDASE A"/>
    <property type="match status" value="1"/>
</dbReference>
<evidence type="ECO:0000313" key="5">
    <source>
        <dbReference type="EMBL" id="GAP28851.1"/>
    </source>
</evidence>
<reference evidence="6" key="1">
    <citation type="submission" date="2015-07" db="EMBL/GenBank/DDBJ databases">
        <title>Nocardia seriolae U-1 whole genome shotgun sequence.</title>
        <authorList>
            <person name="Imajoh M."/>
            <person name="Fukumoto Y."/>
            <person name="Sukeda M."/>
            <person name="Yamane J."/>
            <person name="Yamasaki K."/>
            <person name="Shimizu M."/>
            <person name="Ohnishi K."/>
            <person name="Oshima S."/>
        </authorList>
    </citation>
    <scope>NUCLEOTIDE SEQUENCE [LARGE SCALE GENOMIC DNA]</scope>
    <source>
        <strain evidence="6">U-1</strain>
    </source>
</reference>
<dbReference type="OrthoDB" id="56883at2"/>
<protein>
    <submittedName>
        <fullName evidence="5">D-alanyl-D-alanine carboxypeptidase</fullName>
    </submittedName>
</protein>
<keyword evidence="2" id="KW-0378">Hydrolase</keyword>
<comment type="similarity">
    <text evidence="1">Belongs to the peptidase S13 family.</text>
</comment>
<dbReference type="GeneID" id="93370950"/>
<dbReference type="NCBIfam" id="TIGR00666">
    <property type="entry name" value="PBP4"/>
    <property type="match status" value="1"/>
</dbReference>
<dbReference type="GO" id="GO:0004185">
    <property type="term" value="F:serine-type carboxypeptidase activity"/>
    <property type="evidence" value="ECO:0007669"/>
    <property type="project" value="InterPro"/>
</dbReference>
<proteinExistence type="inferred from homology"/>
<dbReference type="EMBL" id="CP017839">
    <property type="protein sequence ID" value="APA94432.1"/>
    <property type="molecule type" value="Genomic_DNA"/>
</dbReference>
<accession>A0A0B8NE18</accession>
<keyword evidence="3" id="KW-0472">Membrane</keyword>
<organism evidence="5 6">
    <name type="scientific">Nocardia seriolae</name>
    <dbReference type="NCBI Taxonomy" id="37332"/>
    <lineage>
        <taxon>Bacteria</taxon>
        <taxon>Bacillati</taxon>
        <taxon>Actinomycetota</taxon>
        <taxon>Actinomycetes</taxon>
        <taxon>Mycobacteriales</taxon>
        <taxon>Nocardiaceae</taxon>
        <taxon>Nocardia</taxon>
    </lineage>
</organism>
<name>A0A0B8NE18_9NOCA</name>
<keyword evidence="5" id="KW-0645">Protease</keyword>
<sequence>MFGRNKQNIGGLEAKRRRRTWIVVSFGLVVVLVAAASVALILKPWTEEFRHGGLTIADPPAPVKPIPQVAPAPVTAPAATATGLAAALGAAVANPDLGAFAASVSDGDTGKVLWTLDADKAMIPSSTGKILTIAGALLALPDDHRVTTKVVAGAVPGQIVLVGGGDPTITAQPDGKGYYPDAPKLQDLVAQVKASGQRVDSILVDTSAYAGPNFAPGWEAADIAGGSIAPLDPVMIDGGRLDPLVEYSPRTATPALDAGKRLATELGVDPAKVTMGNAPAGATQLAVVQSAPLRERMLQAMVHSDNVLAEAIGREVAVALGQEPSFTGAVTAMSTVLQAAGFDLNGLKMSDNSGLSTDDRIPPRLLNRVLTVAALPGTAGSQGNSTADPASDKTAAGSPLAPLLDYLPVAGATGSLANRYVDRDREGAGWIRAKTGTLSVSSALVGYVLDRDGRVLTFALMSNDRPPEVSRPALDAVANVLRNCGCS</sequence>
<dbReference type="InterPro" id="IPR012338">
    <property type="entry name" value="Beta-lactam/transpept-like"/>
</dbReference>
<reference evidence="5 6" key="2">
    <citation type="journal article" date="2016" name="Genome Announc.">
        <title>Draft Genome Sequence of Erythromycin- and Oxytetracycline-Sensitive Nocardia seriolae Strain U-1 (NBRC 110359).</title>
        <authorList>
            <person name="Imajoh M."/>
            <person name="Sukeda M."/>
            <person name="Shimizu M."/>
            <person name="Yamane J."/>
            <person name="Ohnishi K."/>
            <person name="Oshima S."/>
        </authorList>
    </citation>
    <scope>NUCLEOTIDE SEQUENCE [LARGE SCALE GENOMIC DNA]</scope>
    <source>
        <strain evidence="5 6">U-1</strain>
    </source>
</reference>
<dbReference type="Proteomes" id="UP000037179">
    <property type="component" value="Unassembled WGS sequence"/>
</dbReference>
<dbReference type="PRINTS" id="PR00922">
    <property type="entry name" value="DADACBPTASE3"/>
</dbReference>
<dbReference type="GO" id="GO:0000270">
    <property type="term" value="P:peptidoglycan metabolic process"/>
    <property type="evidence" value="ECO:0007669"/>
    <property type="project" value="TreeGrafter"/>
</dbReference>
<dbReference type="EMBL" id="BBYQ01000044">
    <property type="protein sequence ID" value="GAP28851.1"/>
    <property type="molecule type" value="Genomic_DNA"/>
</dbReference>
<dbReference type="Proteomes" id="UP000180166">
    <property type="component" value="Chromosome"/>
</dbReference>
<dbReference type="PANTHER" id="PTHR30023">
    <property type="entry name" value="D-ALANYL-D-ALANINE CARBOXYPEPTIDASE"/>
    <property type="match status" value="1"/>
</dbReference>
<feature type="transmembrane region" description="Helical" evidence="3">
    <location>
        <begin position="21"/>
        <end position="42"/>
    </location>
</feature>
<dbReference type="SUPFAM" id="SSF56601">
    <property type="entry name" value="beta-lactamase/transpeptidase-like"/>
    <property type="match status" value="1"/>
</dbReference>
<dbReference type="RefSeq" id="WP_081985879.1">
    <property type="nucleotide sequence ID" value="NZ_AP017900.1"/>
</dbReference>
<evidence type="ECO:0000256" key="2">
    <source>
        <dbReference type="ARBA" id="ARBA00022801"/>
    </source>
</evidence>
<evidence type="ECO:0000313" key="6">
    <source>
        <dbReference type="Proteomes" id="UP000037179"/>
    </source>
</evidence>
<dbReference type="GO" id="GO:0006508">
    <property type="term" value="P:proteolysis"/>
    <property type="evidence" value="ECO:0007669"/>
    <property type="project" value="InterPro"/>
</dbReference>
<evidence type="ECO:0000313" key="4">
    <source>
        <dbReference type="EMBL" id="APA94432.1"/>
    </source>
</evidence>